<feature type="compositionally biased region" description="Polar residues" evidence="8">
    <location>
        <begin position="122"/>
        <end position="133"/>
    </location>
</feature>
<sequence>MDKKPLDVLISATGLWMSRTGMLHKIKHYEVSRSKISIEMACGEHLVVNNSRSCRTARAFRHHKYRKTCKRCRVSDEDINNFLTRSTESKTSVKVKVVSAPKVKKAMPKSVSRASKPLENPVSAQASTSTSRPVPSPAKSAPNSSVPESAPAPSLTRSQLDRVEALLSPEDKISLNIAKPFRELESELVARRKNDFQRLYVNDREDYLGKLERDITKFFVDRGFLEIKSPILIPAEYVERMGINSDTELSKQVFRVDKNLCLRPMLAPTLYNYLRKLDRILPDPIKIFEIGPCYRKESDGKEHLEEFTMVNFCQMGSGCTRENLEALIKEFLDYLEIDFEIVGDSCMVYGDTLDIMHGDLELSSAVVGPVPLDREWGIDKPWIGAGFGLERLLKVMHGFKNIKRASRSESYYNGISTSL</sequence>
<dbReference type="RefSeq" id="WP_048123171.1">
    <property type="nucleotide sequence ID" value="NZ_CP009520.1"/>
</dbReference>
<gene>
    <name evidence="7" type="primary">pylS</name>
    <name evidence="10" type="ORF">MSVAZ_3361</name>
</gene>
<dbReference type="InterPro" id="IPR023878">
    <property type="entry name" value="Pyrrolysyl-tRNA_ligase_N"/>
</dbReference>
<evidence type="ECO:0000313" key="10">
    <source>
        <dbReference type="EMBL" id="AKB45630.1"/>
    </source>
</evidence>
<dbReference type="Gene3D" id="3.30.930.10">
    <property type="entry name" value="Bira Bifunctional Protein, Domain 2"/>
    <property type="match status" value="1"/>
</dbReference>
<dbReference type="GeneID" id="24811900"/>
<evidence type="ECO:0000256" key="3">
    <source>
        <dbReference type="ARBA" id="ARBA00022741"/>
    </source>
</evidence>
<dbReference type="InterPro" id="IPR045864">
    <property type="entry name" value="aa-tRNA-synth_II/BPL/LPL"/>
</dbReference>
<dbReference type="GO" id="GO:0006418">
    <property type="term" value="P:tRNA aminoacylation for protein translation"/>
    <property type="evidence" value="ECO:0007669"/>
    <property type="project" value="UniProtKB-UniRule"/>
</dbReference>
<keyword evidence="1 7" id="KW-0963">Cytoplasm</keyword>
<dbReference type="InterPro" id="IPR006195">
    <property type="entry name" value="aa-tRNA-synth_II"/>
</dbReference>
<keyword evidence="4 7" id="KW-0067">ATP-binding</keyword>
<comment type="catalytic activity">
    <reaction evidence="7">
        <text>tRNA(Pyl) + L-pyrrolysine + ATP = L-pyrrolysyl-tRNA(Pyl) + AMP + diphosphate</text>
        <dbReference type="Rhea" id="RHEA:19277"/>
        <dbReference type="Rhea" id="RHEA-COMP:9720"/>
        <dbReference type="Rhea" id="RHEA-COMP:9721"/>
        <dbReference type="ChEBI" id="CHEBI:30616"/>
        <dbReference type="ChEBI" id="CHEBI:33019"/>
        <dbReference type="ChEBI" id="CHEBI:58499"/>
        <dbReference type="ChEBI" id="CHEBI:78442"/>
        <dbReference type="ChEBI" id="CHEBI:78556"/>
        <dbReference type="ChEBI" id="CHEBI:456215"/>
        <dbReference type="EC" id="6.1.1.26"/>
    </reaction>
</comment>
<keyword evidence="6 7" id="KW-0030">Aminoacyl-tRNA synthetase</keyword>
<dbReference type="NCBIfam" id="TIGR02367">
    <property type="entry name" value="PylS_Cterm"/>
    <property type="match status" value="1"/>
</dbReference>
<feature type="region of interest" description="Disordered" evidence="8">
    <location>
        <begin position="101"/>
        <end position="157"/>
    </location>
</feature>
<evidence type="ECO:0000259" key="9">
    <source>
        <dbReference type="PROSITE" id="PS50862"/>
    </source>
</evidence>
<reference evidence="10 11" key="1">
    <citation type="submission" date="2014-07" db="EMBL/GenBank/DDBJ databases">
        <title>Methanogenic archaea and the global carbon cycle.</title>
        <authorList>
            <person name="Henriksen J.R."/>
            <person name="Luke J."/>
            <person name="Reinhart S."/>
            <person name="Benedict M.N."/>
            <person name="Youngblut N.D."/>
            <person name="Metcalf M.E."/>
            <person name="Whitaker R.J."/>
            <person name="Metcalf W.W."/>
        </authorList>
    </citation>
    <scope>NUCLEOTIDE SEQUENCE [LARGE SCALE GENOMIC DNA]</scope>
    <source>
        <strain evidence="10 11">Z-761</strain>
    </source>
</reference>
<evidence type="ECO:0000256" key="8">
    <source>
        <dbReference type="SAM" id="MobiDB-lite"/>
    </source>
</evidence>
<keyword evidence="2 7" id="KW-0436">Ligase</keyword>
<feature type="domain" description="Aminoacyl-transfer RNA synthetases class-II family profile" evidence="9">
    <location>
        <begin position="210"/>
        <end position="419"/>
    </location>
</feature>
<dbReference type="EMBL" id="CP009520">
    <property type="protein sequence ID" value="AKB45630.1"/>
    <property type="molecule type" value="Genomic_DNA"/>
</dbReference>
<dbReference type="InterPro" id="IPR012739">
    <property type="entry name" value="Pyrrolysyl-tRNA_ligase"/>
</dbReference>
<organism evidence="10 11">
    <name type="scientific">Methanosarcina vacuolata Z-761</name>
    <dbReference type="NCBI Taxonomy" id="1434123"/>
    <lineage>
        <taxon>Archaea</taxon>
        <taxon>Methanobacteriati</taxon>
        <taxon>Methanobacteriota</taxon>
        <taxon>Stenosarchaea group</taxon>
        <taxon>Methanomicrobia</taxon>
        <taxon>Methanosarcinales</taxon>
        <taxon>Methanosarcinaceae</taxon>
        <taxon>Methanosarcina</taxon>
    </lineage>
</organism>
<dbReference type="HOGENOM" id="CLU_648316_0_0_2"/>
<evidence type="ECO:0000313" key="11">
    <source>
        <dbReference type="Proteomes" id="UP000033096"/>
    </source>
</evidence>
<dbReference type="EC" id="6.1.1.26" evidence="7"/>
<proteinExistence type="inferred from homology"/>
<dbReference type="HAMAP" id="MF_01573">
    <property type="entry name" value="Pyl_tRNA_synth"/>
    <property type="match status" value="1"/>
</dbReference>
<evidence type="ECO:0000256" key="6">
    <source>
        <dbReference type="ARBA" id="ARBA00023146"/>
    </source>
</evidence>
<dbReference type="KEGG" id="mvc:MSVAZ_3361"/>
<evidence type="ECO:0000256" key="2">
    <source>
        <dbReference type="ARBA" id="ARBA00022598"/>
    </source>
</evidence>
<dbReference type="GO" id="GO:0043767">
    <property type="term" value="F:pyrrolysyl-tRNA synthetase activity"/>
    <property type="evidence" value="ECO:0007669"/>
    <property type="project" value="UniProtKB-EC"/>
</dbReference>
<dbReference type="InterPro" id="IPR002319">
    <property type="entry name" value="Phenylalanyl-tRNA_Synthase"/>
</dbReference>
<comment type="similarity">
    <text evidence="7">Belongs to the class-II aminoacyl-tRNA synthetase family.</text>
</comment>
<dbReference type="PROSITE" id="PS50862">
    <property type="entry name" value="AA_TRNA_LIGASE_II"/>
    <property type="match status" value="1"/>
</dbReference>
<comment type="function">
    <text evidence="7">Catalyzes the attachment of pyrrolysine to tRNA(Pyl). Pyrrolysine is a lysine derivative encoded by the termination codon UAG.</text>
</comment>
<dbReference type="NCBIfam" id="TIGR03912">
    <property type="entry name" value="PylS_Nterm"/>
    <property type="match status" value="1"/>
</dbReference>
<keyword evidence="3 7" id="KW-0547">Nucleotide-binding</keyword>
<dbReference type="GO" id="GO:0000049">
    <property type="term" value="F:tRNA binding"/>
    <property type="evidence" value="ECO:0007669"/>
    <property type="project" value="InterPro"/>
</dbReference>
<keyword evidence="5 7" id="KW-0648">Protein biosynthesis</keyword>
<comment type="subcellular location">
    <subcellularLocation>
        <location evidence="7">Cytoplasm</location>
    </subcellularLocation>
</comment>
<keyword evidence="11" id="KW-1185">Reference proteome</keyword>
<evidence type="ECO:0000256" key="7">
    <source>
        <dbReference type="HAMAP-Rule" id="MF_01573"/>
    </source>
</evidence>
<dbReference type="Proteomes" id="UP000033096">
    <property type="component" value="Chromosome"/>
</dbReference>
<dbReference type="STRING" id="1434123.MSVAZ_3361"/>
<evidence type="ECO:0000256" key="5">
    <source>
        <dbReference type="ARBA" id="ARBA00022917"/>
    </source>
</evidence>
<accession>A0A0E3Q9I2</accession>
<dbReference type="Pfam" id="PF01409">
    <property type="entry name" value="tRNA-synt_2d"/>
    <property type="match status" value="1"/>
</dbReference>
<dbReference type="PATRIC" id="fig|1434123.4.peg.4123"/>
<dbReference type="GO" id="GO:0005737">
    <property type="term" value="C:cytoplasm"/>
    <property type="evidence" value="ECO:0007669"/>
    <property type="project" value="UniProtKB-SubCell"/>
</dbReference>
<dbReference type="GO" id="GO:0005524">
    <property type="term" value="F:ATP binding"/>
    <property type="evidence" value="ECO:0007669"/>
    <property type="project" value="UniProtKB-UniRule"/>
</dbReference>
<evidence type="ECO:0000256" key="1">
    <source>
        <dbReference type="ARBA" id="ARBA00022490"/>
    </source>
</evidence>
<evidence type="ECO:0000256" key="4">
    <source>
        <dbReference type="ARBA" id="ARBA00022840"/>
    </source>
</evidence>
<protein>
    <recommendedName>
        <fullName evidence="7">Pyrrolysine--tRNA ligase</fullName>
        <ecNumber evidence="7">6.1.1.26</ecNumber>
    </recommendedName>
    <alternativeName>
        <fullName evidence="7">Pyrrolysyl-tRNA synthetase</fullName>
        <shortName evidence="7">PylRS</shortName>
    </alternativeName>
</protein>
<name>A0A0E3Q9I2_9EURY</name>
<dbReference type="NCBIfam" id="NF007083">
    <property type="entry name" value="PRK09537.1"/>
    <property type="match status" value="1"/>
</dbReference>
<dbReference type="AlphaFoldDB" id="A0A0E3Q9I2"/>
<dbReference type="InterPro" id="IPR023877">
    <property type="entry name" value="Pyrrolysyl-tRNA_ligase_C"/>
</dbReference>
<dbReference type="Gene3D" id="1.10.287.540">
    <property type="entry name" value="Helix hairpin bin"/>
    <property type="match status" value="1"/>
</dbReference>
<dbReference type="SUPFAM" id="SSF55681">
    <property type="entry name" value="Class II aaRS and biotin synthetases"/>
    <property type="match status" value="1"/>
</dbReference>